<keyword evidence="1" id="KW-1133">Transmembrane helix</keyword>
<evidence type="ECO:0000256" key="1">
    <source>
        <dbReference type="SAM" id="Phobius"/>
    </source>
</evidence>
<protein>
    <submittedName>
        <fullName evidence="2">Uncharacterized protein</fullName>
    </submittedName>
</protein>
<keyword evidence="3" id="KW-1185">Reference proteome</keyword>
<dbReference type="Proteomes" id="UP000297762">
    <property type="component" value="Unassembled WGS sequence"/>
</dbReference>
<name>A0A4R9K3U7_9LEPT</name>
<dbReference type="AlphaFoldDB" id="A0A4R9K3U7"/>
<gene>
    <name evidence="2" type="ORF">EHQ64_17910</name>
</gene>
<reference evidence="2" key="1">
    <citation type="journal article" date="2019" name="PLoS Negl. Trop. Dis.">
        <title>Revisiting the worldwide diversity of Leptospira species in the environment.</title>
        <authorList>
            <person name="Vincent A.T."/>
            <person name="Schiettekatte O."/>
            <person name="Bourhy P."/>
            <person name="Veyrier F.J."/>
            <person name="Picardeau M."/>
        </authorList>
    </citation>
    <scope>NUCLEOTIDE SEQUENCE [LARGE SCALE GENOMIC DNA]</scope>
    <source>
        <strain evidence="2">201702455</strain>
    </source>
</reference>
<proteinExistence type="predicted"/>
<keyword evidence="1" id="KW-0472">Membrane</keyword>
<dbReference type="EMBL" id="RQGF01000035">
    <property type="protein sequence ID" value="TGL58998.1"/>
    <property type="molecule type" value="Genomic_DNA"/>
</dbReference>
<keyword evidence="1" id="KW-0812">Transmembrane</keyword>
<feature type="transmembrane region" description="Helical" evidence="1">
    <location>
        <begin position="12"/>
        <end position="35"/>
    </location>
</feature>
<organism evidence="2 3">
    <name type="scientific">Leptospira sarikeiensis</name>
    <dbReference type="NCBI Taxonomy" id="2484943"/>
    <lineage>
        <taxon>Bacteria</taxon>
        <taxon>Pseudomonadati</taxon>
        <taxon>Spirochaetota</taxon>
        <taxon>Spirochaetia</taxon>
        <taxon>Leptospirales</taxon>
        <taxon>Leptospiraceae</taxon>
        <taxon>Leptospira</taxon>
    </lineage>
</organism>
<comment type="caution">
    <text evidence="2">The sequence shown here is derived from an EMBL/GenBank/DDBJ whole genome shotgun (WGS) entry which is preliminary data.</text>
</comment>
<evidence type="ECO:0000313" key="3">
    <source>
        <dbReference type="Proteomes" id="UP000297762"/>
    </source>
</evidence>
<accession>A0A4R9K3U7</accession>
<sequence>MVWDIGFQDKIVYLVVGSAAIYLAFPLLSSFKTIFGKTQIKETRFGCYEDACSSCVVIVKESPKVLSKRKHG</sequence>
<dbReference type="OrthoDB" id="340225at2"/>
<evidence type="ECO:0000313" key="2">
    <source>
        <dbReference type="EMBL" id="TGL58998.1"/>
    </source>
</evidence>